<dbReference type="InterPro" id="IPR002048">
    <property type="entry name" value="EF_hand_dom"/>
</dbReference>
<feature type="compositionally biased region" description="Basic and acidic residues" evidence="1">
    <location>
        <begin position="371"/>
        <end position="383"/>
    </location>
</feature>
<evidence type="ECO:0000259" key="2">
    <source>
        <dbReference type="PROSITE" id="PS50222"/>
    </source>
</evidence>
<name>A0A8W8LUN3_MAGGI</name>
<dbReference type="PANTHER" id="PTHR47225">
    <property type="entry name" value="EF-HAND CALCIUM-BINDING DOMAIN-CONTAINING PROTEIN 12"/>
    <property type="match status" value="1"/>
</dbReference>
<dbReference type="AlphaFoldDB" id="A0A8W8LUN3"/>
<dbReference type="Gene3D" id="1.10.238.10">
    <property type="entry name" value="EF-hand"/>
    <property type="match status" value="1"/>
</dbReference>
<protein>
    <recommendedName>
        <fullName evidence="2">EF-hand domain-containing protein</fullName>
    </recommendedName>
</protein>
<feature type="region of interest" description="Disordered" evidence="1">
    <location>
        <begin position="331"/>
        <end position="499"/>
    </location>
</feature>
<dbReference type="Proteomes" id="UP000005408">
    <property type="component" value="Unassembled WGS sequence"/>
</dbReference>
<dbReference type="InterPro" id="IPR011992">
    <property type="entry name" value="EF-hand-dom_pair"/>
</dbReference>
<dbReference type="PANTHER" id="PTHR47225:SF1">
    <property type="entry name" value="EF-HAND CALCIUM-BINDING DOMAIN-CONTAINING PROTEIN 12"/>
    <property type="match status" value="1"/>
</dbReference>
<dbReference type="SUPFAM" id="SSF47473">
    <property type="entry name" value="EF-hand"/>
    <property type="match status" value="1"/>
</dbReference>
<feature type="compositionally biased region" description="Basic and acidic residues" evidence="1">
    <location>
        <begin position="420"/>
        <end position="429"/>
    </location>
</feature>
<reference evidence="3" key="1">
    <citation type="submission" date="2022-08" db="UniProtKB">
        <authorList>
            <consortium name="EnsemblMetazoa"/>
        </authorList>
    </citation>
    <scope>IDENTIFICATION</scope>
    <source>
        <strain evidence="3">05x7-T-G4-1.051#20</strain>
    </source>
</reference>
<feature type="compositionally biased region" description="Basic and acidic residues" evidence="1">
    <location>
        <begin position="473"/>
        <end position="482"/>
    </location>
</feature>
<feature type="compositionally biased region" description="Low complexity" evidence="1">
    <location>
        <begin position="345"/>
        <end position="357"/>
    </location>
</feature>
<evidence type="ECO:0000256" key="1">
    <source>
        <dbReference type="SAM" id="MobiDB-lite"/>
    </source>
</evidence>
<dbReference type="InterPro" id="IPR042847">
    <property type="entry name" value="EFC12"/>
</dbReference>
<keyword evidence="4" id="KW-1185">Reference proteome</keyword>
<dbReference type="EnsemblMetazoa" id="G30163.3">
    <property type="protein sequence ID" value="G30163.3:cds"/>
    <property type="gene ID" value="G30163"/>
</dbReference>
<dbReference type="GO" id="GO:0005509">
    <property type="term" value="F:calcium ion binding"/>
    <property type="evidence" value="ECO:0007669"/>
    <property type="project" value="InterPro"/>
</dbReference>
<dbReference type="PROSITE" id="PS50222">
    <property type="entry name" value="EF_HAND_2"/>
    <property type="match status" value="2"/>
</dbReference>
<organism evidence="3 4">
    <name type="scientific">Magallana gigas</name>
    <name type="common">Pacific oyster</name>
    <name type="synonym">Crassostrea gigas</name>
    <dbReference type="NCBI Taxonomy" id="29159"/>
    <lineage>
        <taxon>Eukaryota</taxon>
        <taxon>Metazoa</taxon>
        <taxon>Spiralia</taxon>
        <taxon>Lophotrochozoa</taxon>
        <taxon>Mollusca</taxon>
        <taxon>Bivalvia</taxon>
        <taxon>Autobranchia</taxon>
        <taxon>Pteriomorphia</taxon>
        <taxon>Ostreida</taxon>
        <taxon>Ostreoidea</taxon>
        <taxon>Ostreidae</taxon>
        <taxon>Magallana</taxon>
    </lineage>
</organism>
<feature type="domain" description="EF-hand" evidence="2">
    <location>
        <begin position="259"/>
        <end position="294"/>
    </location>
</feature>
<accession>A0A8W8LUN3</accession>
<feature type="compositionally biased region" description="Low complexity" evidence="1">
    <location>
        <begin position="396"/>
        <end position="410"/>
    </location>
</feature>
<evidence type="ECO:0000313" key="4">
    <source>
        <dbReference type="Proteomes" id="UP000005408"/>
    </source>
</evidence>
<evidence type="ECO:0000313" key="3">
    <source>
        <dbReference type="EnsemblMetazoa" id="G30163.3:cds"/>
    </source>
</evidence>
<feature type="compositionally biased region" description="Polar residues" evidence="1">
    <location>
        <begin position="430"/>
        <end position="464"/>
    </location>
</feature>
<dbReference type="CDD" id="cd00051">
    <property type="entry name" value="EFh"/>
    <property type="match status" value="1"/>
</dbReference>
<feature type="compositionally biased region" description="Polar residues" evidence="1">
    <location>
        <begin position="386"/>
        <end position="395"/>
    </location>
</feature>
<proteinExistence type="predicted"/>
<sequence length="792" mass="90549">MINEHGGCNGGNDQVQSLDATNLKQTSSVTFRLKPLIKKIIKMPPRHRAGPVDLTDADISYPLHRLFDEYNMDHIPVNERLGLFKQRDLAHVKHYKAAVKIFGGPLSRKRVMVAPPMETPLKHRLGLYHGRKSPPLSPPVLNANLKEQIPIEPKPSEEEMIADRETKKEEDYKNWMKERQKFRTDLENMGLSEHWLNQKPSMTALEKRVLVRMIKERTPHYEPPPIVPETPIEALIHDVPNVKIPAPLGIRILEEHLRKNKMRLLDMFVATDKDKDWKITRDEFRKVIRESKVPMSEALLEDMILSLDIDYDNNLDYKELAKGLSFWKKERRENRRKQISRESTMDSFKSRSSSSTSLRGARPNSSDEIIDDHQAFGSDEKIIRNFSPSRSNQEINAKSSKSSNNQQTQDSSKKLVKSSKKSESEKQASDRTQGSKSPKQGSASKGENQNTGLEGGDNENNGKQVSIEIEVTDTSKEVEPKRSRSTTPQYLAPPEQDTAPEHIVMSSDEAMVDLRKRDREALKTNMMRMSAKKLEEGPGIIKVGEKAIDDHCMQSTLEGELGGMVDKFRQLKLREFYDINKLCAHQGVSLSPTLLEKVLLYPPDIPHSFINKQVKTPGAPLLSSHYADPPKRPRTPIEVKHKDRVRRSQSGRLLIDSRHRYPQGRSVAATGSRANLSTGKAIIRRKVDCWMSFEEYDRLTRHLAIRYQQLHGSSDSNAFWPGQLLDKVRLCMPPYDKPELPDQSGIVFQKVKERKLTNLGKARDYSAWPVNDQGYVQSGIYDPFARKFIHNY</sequence>
<feature type="domain" description="EF-hand" evidence="2">
    <location>
        <begin position="295"/>
        <end position="330"/>
    </location>
</feature>